<dbReference type="Proteomes" id="UP001479290">
    <property type="component" value="Unassembled WGS sequence"/>
</dbReference>
<accession>A0AAW2AZ08</accession>
<evidence type="ECO:0000313" key="2">
    <source>
        <dbReference type="EMBL" id="KAK9977310.1"/>
    </source>
</evidence>
<dbReference type="EMBL" id="JAWDJR010000003">
    <property type="protein sequence ID" value="KAK9977310.1"/>
    <property type="molecule type" value="Genomic_DNA"/>
</dbReference>
<comment type="caution">
    <text evidence="2">The sequence shown here is derived from an EMBL/GenBank/DDBJ whole genome shotgun (WGS) entry which is preliminary data.</text>
</comment>
<dbReference type="AlphaFoldDB" id="A0AAW2AZ08"/>
<reference evidence="2 3" key="1">
    <citation type="submission" date="2024-05" db="EMBL/GenBank/DDBJ databases">
        <title>A high-quality chromosomal-level genome assembly of Topmouth culter (Culter alburnus).</title>
        <authorList>
            <person name="Zhao H."/>
        </authorList>
    </citation>
    <scope>NUCLEOTIDE SEQUENCE [LARGE SCALE GENOMIC DNA]</scope>
    <source>
        <strain evidence="2">CATC2023</strain>
        <tissue evidence="2">Muscle</tissue>
    </source>
</reference>
<proteinExistence type="predicted"/>
<evidence type="ECO:0000313" key="3">
    <source>
        <dbReference type="Proteomes" id="UP001479290"/>
    </source>
</evidence>
<name>A0AAW2AZ08_CULAL</name>
<gene>
    <name evidence="2" type="ORF">ABG768_019131</name>
</gene>
<sequence length="82" mass="9190">RSEKEVTFDPGGGLLYSPHNMSSSLNLAQRHSEDNSHLRRPDMGKFQPIKPGVPRRGSFGAGRMRTLHKRGAVKWICPDCKC</sequence>
<protein>
    <submittedName>
        <fullName evidence="2">Uncharacterized protein</fullName>
    </submittedName>
</protein>
<keyword evidence="3" id="KW-1185">Reference proteome</keyword>
<organism evidence="2 3">
    <name type="scientific">Culter alburnus</name>
    <name type="common">Topmouth culter</name>
    <dbReference type="NCBI Taxonomy" id="194366"/>
    <lineage>
        <taxon>Eukaryota</taxon>
        <taxon>Metazoa</taxon>
        <taxon>Chordata</taxon>
        <taxon>Craniata</taxon>
        <taxon>Vertebrata</taxon>
        <taxon>Euteleostomi</taxon>
        <taxon>Actinopterygii</taxon>
        <taxon>Neopterygii</taxon>
        <taxon>Teleostei</taxon>
        <taxon>Ostariophysi</taxon>
        <taxon>Cypriniformes</taxon>
        <taxon>Xenocyprididae</taxon>
        <taxon>Xenocypridinae</taxon>
        <taxon>Culter</taxon>
    </lineage>
</organism>
<feature type="non-terminal residue" evidence="2">
    <location>
        <position position="1"/>
    </location>
</feature>
<feature type="region of interest" description="Disordered" evidence="1">
    <location>
        <begin position="28"/>
        <end position="62"/>
    </location>
</feature>
<feature type="compositionally biased region" description="Basic and acidic residues" evidence="1">
    <location>
        <begin position="30"/>
        <end position="43"/>
    </location>
</feature>
<evidence type="ECO:0000256" key="1">
    <source>
        <dbReference type="SAM" id="MobiDB-lite"/>
    </source>
</evidence>